<dbReference type="Proteomes" id="UP000001449">
    <property type="component" value="Unassembled WGS sequence"/>
</dbReference>
<name>B8LD63_THAPS</name>
<dbReference type="GeneID" id="7449901"/>
<dbReference type="SUPFAM" id="SSF47954">
    <property type="entry name" value="Cyclin-like"/>
    <property type="match status" value="1"/>
</dbReference>
<dbReference type="GO" id="GO:0005634">
    <property type="term" value="C:nucleus"/>
    <property type="evidence" value="ECO:0000318"/>
    <property type="project" value="GO_Central"/>
</dbReference>
<dbReference type="KEGG" id="tps:THAPSDRAFT_11138"/>
<dbReference type="EMBL" id="DS999419">
    <property type="protein sequence ID" value="EED86655.1"/>
    <property type="molecule type" value="Genomic_DNA"/>
</dbReference>
<evidence type="ECO:0000259" key="1">
    <source>
        <dbReference type="Pfam" id="PF00134"/>
    </source>
</evidence>
<dbReference type="GO" id="GO:0016538">
    <property type="term" value="F:cyclin-dependent protein serine/threonine kinase regulator activity"/>
    <property type="evidence" value="ECO:0000318"/>
    <property type="project" value="GO_Central"/>
</dbReference>
<dbReference type="GO" id="GO:0000307">
    <property type="term" value="C:cyclin-dependent protein kinase holoenzyme complex"/>
    <property type="evidence" value="ECO:0000318"/>
    <property type="project" value="GO_Central"/>
</dbReference>
<accession>B8LD63</accession>
<dbReference type="GO" id="GO:0005737">
    <property type="term" value="C:cytoplasm"/>
    <property type="evidence" value="ECO:0000318"/>
    <property type="project" value="GO_Central"/>
</dbReference>
<evidence type="ECO:0000313" key="3">
    <source>
        <dbReference type="Proteomes" id="UP000001449"/>
    </source>
</evidence>
<feature type="domain" description="Cyclin N-terminal" evidence="1">
    <location>
        <begin position="99"/>
        <end position="210"/>
    </location>
</feature>
<dbReference type="PANTHER" id="PTHR10177">
    <property type="entry name" value="CYCLINS"/>
    <property type="match status" value="1"/>
</dbReference>
<reference evidence="2 3" key="1">
    <citation type="journal article" date="2004" name="Science">
        <title>The genome of the diatom Thalassiosira pseudonana: ecology, evolution, and metabolism.</title>
        <authorList>
            <person name="Armbrust E.V."/>
            <person name="Berges J.A."/>
            <person name="Bowler C."/>
            <person name="Green B.R."/>
            <person name="Martinez D."/>
            <person name="Putnam N.H."/>
            <person name="Zhou S."/>
            <person name="Allen A.E."/>
            <person name="Apt K.E."/>
            <person name="Bechner M."/>
            <person name="Brzezinski M.A."/>
            <person name="Chaal B.K."/>
            <person name="Chiovitti A."/>
            <person name="Davis A.K."/>
            <person name="Demarest M.S."/>
            <person name="Detter J.C."/>
            <person name="Glavina T."/>
            <person name="Goodstein D."/>
            <person name="Hadi M.Z."/>
            <person name="Hellsten U."/>
            <person name="Hildebrand M."/>
            <person name="Jenkins B.D."/>
            <person name="Jurka J."/>
            <person name="Kapitonov V.V."/>
            <person name="Kroger N."/>
            <person name="Lau W.W."/>
            <person name="Lane T.W."/>
            <person name="Larimer F.W."/>
            <person name="Lippmeier J.C."/>
            <person name="Lucas S."/>
            <person name="Medina M."/>
            <person name="Montsant A."/>
            <person name="Obornik M."/>
            <person name="Parker M.S."/>
            <person name="Palenik B."/>
            <person name="Pazour G.J."/>
            <person name="Richardson P.M."/>
            <person name="Rynearson T.A."/>
            <person name="Saito M.A."/>
            <person name="Schwartz D.C."/>
            <person name="Thamatrakoln K."/>
            <person name="Valentin K."/>
            <person name="Vardi A."/>
            <person name="Wilkerson F.P."/>
            <person name="Rokhsar D.S."/>
        </authorList>
    </citation>
    <scope>NUCLEOTIDE SEQUENCE [LARGE SCALE GENOMIC DNA]</scope>
    <source>
        <strain evidence="2 3">CCMP1335</strain>
    </source>
</reference>
<organism evidence="2 3">
    <name type="scientific">Thalassiosira pseudonana</name>
    <name type="common">Marine diatom</name>
    <name type="synonym">Cyclotella nana</name>
    <dbReference type="NCBI Taxonomy" id="35128"/>
    <lineage>
        <taxon>Eukaryota</taxon>
        <taxon>Sar</taxon>
        <taxon>Stramenopiles</taxon>
        <taxon>Ochrophyta</taxon>
        <taxon>Bacillariophyta</taxon>
        <taxon>Coscinodiscophyceae</taxon>
        <taxon>Thalassiosirophycidae</taxon>
        <taxon>Thalassiosirales</taxon>
        <taxon>Thalassiosiraceae</taxon>
        <taxon>Thalassiosira</taxon>
    </lineage>
</organism>
<dbReference type="AlphaFoldDB" id="B8LD63"/>
<dbReference type="HOGENOM" id="CLU_566858_0_0_1"/>
<gene>
    <name evidence="2" type="ORF">THAPSDRAFT_11138</name>
</gene>
<dbReference type="InterPro" id="IPR006671">
    <property type="entry name" value="Cyclin_N"/>
</dbReference>
<dbReference type="RefSeq" id="XP_002296927.1">
    <property type="nucleotide sequence ID" value="XM_002296891.1"/>
</dbReference>
<keyword evidence="3" id="KW-1185">Reference proteome</keyword>
<dbReference type="Pfam" id="PF00134">
    <property type="entry name" value="Cyclin_N"/>
    <property type="match status" value="1"/>
</dbReference>
<dbReference type="InParanoid" id="B8LD63"/>
<reference evidence="2 3" key="2">
    <citation type="journal article" date="2008" name="Nature">
        <title>The Phaeodactylum genome reveals the evolutionary history of diatom genomes.</title>
        <authorList>
            <person name="Bowler C."/>
            <person name="Allen A.E."/>
            <person name="Badger J.H."/>
            <person name="Grimwood J."/>
            <person name="Jabbari K."/>
            <person name="Kuo A."/>
            <person name="Maheswari U."/>
            <person name="Martens C."/>
            <person name="Maumus F."/>
            <person name="Otillar R.P."/>
            <person name="Rayko E."/>
            <person name="Salamov A."/>
            <person name="Vandepoele K."/>
            <person name="Beszteri B."/>
            <person name="Gruber A."/>
            <person name="Heijde M."/>
            <person name="Katinka M."/>
            <person name="Mock T."/>
            <person name="Valentin K."/>
            <person name="Verret F."/>
            <person name="Berges J.A."/>
            <person name="Brownlee C."/>
            <person name="Cadoret J.P."/>
            <person name="Chiovitti A."/>
            <person name="Choi C.J."/>
            <person name="Coesel S."/>
            <person name="De Martino A."/>
            <person name="Detter J.C."/>
            <person name="Durkin C."/>
            <person name="Falciatore A."/>
            <person name="Fournet J."/>
            <person name="Haruta M."/>
            <person name="Huysman M.J."/>
            <person name="Jenkins B.D."/>
            <person name="Jiroutova K."/>
            <person name="Jorgensen R.E."/>
            <person name="Joubert Y."/>
            <person name="Kaplan A."/>
            <person name="Kroger N."/>
            <person name="Kroth P.G."/>
            <person name="La Roche J."/>
            <person name="Lindquist E."/>
            <person name="Lommer M."/>
            <person name="Martin-Jezequel V."/>
            <person name="Lopez P.J."/>
            <person name="Lucas S."/>
            <person name="Mangogna M."/>
            <person name="McGinnis K."/>
            <person name="Medlin L.K."/>
            <person name="Montsant A."/>
            <person name="Oudot-Le Secq M.P."/>
            <person name="Napoli C."/>
            <person name="Obornik M."/>
            <person name="Parker M.S."/>
            <person name="Petit J.L."/>
            <person name="Porcel B.M."/>
            <person name="Poulsen N."/>
            <person name="Robison M."/>
            <person name="Rychlewski L."/>
            <person name="Rynearson T.A."/>
            <person name="Schmutz J."/>
            <person name="Shapiro H."/>
            <person name="Siaut M."/>
            <person name="Stanley M."/>
            <person name="Sussman M.R."/>
            <person name="Taylor A.R."/>
            <person name="Vardi A."/>
            <person name="von Dassow P."/>
            <person name="Vyverman W."/>
            <person name="Willis A."/>
            <person name="Wyrwicz L.S."/>
            <person name="Rokhsar D.S."/>
            <person name="Weissenbach J."/>
            <person name="Armbrust E.V."/>
            <person name="Green B.R."/>
            <person name="Van de Peer Y."/>
            <person name="Grigoriev I.V."/>
        </authorList>
    </citation>
    <scope>NUCLEOTIDE SEQUENCE [LARGE SCALE GENOMIC DNA]</scope>
    <source>
        <strain evidence="2 3">CCMP1335</strain>
    </source>
</reference>
<dbReference type="Gene3D" id="1.10.472.10">
    <property type="entry name" value="Cyclin-like"/>
    <property type="match status" value="2"/>
</dbReference>
<protein>
    <recommendedName>
        <fullName evidence="1">Cyclin N-terminal domain-containing protein</fullName>
    </recommendedName>
</protein>
<dbReference type="InterPro" id="IPR039361">
    <property type="entry name" value="Cyclin"/>
</dbReference>
<evidence type="ECO:0000313" key="2">
    <source>
        <dbReference type="EMBL" id="EED86655.1"/>
    </source>
</evidence>
<dbReference type="STRING" id="35128.B8LD63"/>
<dbReference type="FunFam" id="1.10.472.10:FF:000093">
    <property type="entry name" value="Predicted protein"/>
    <property type="match status" value="1"/>
</dbReference>
<dbReference type="GO" id="GO:0000082">
    <property type="term" value="P:G1/S transition of mitotic cell cycle"/>
    <property type="evidence" value="ECO:0000318"/>
    <property type="project" value="GO_Central"/>
</dbReference>
<sequence>MLSQQYEDEHMIMQEIEIIEVVGVTTTSLSVSPASFDSSVSCHAPTSLASSASIVNHKDRLASDAMDSLLAMVAQETFTGTSITSSLPSPLQFSSNSTSTAIINNSDRTKMCSWYYEMSTFLKISPVTASRSMTYLDRFMASSSPTAEKASQARGEYQLAALTTLFLSIKLFERLNIQPCHVSYLSRGRYTSEEVIVMEMELLKALQFRVTNATKLDYANQILDCVFPHQINVNDFLKSSMRDMTSLQLQLSDFYVSFSKERQSLVGFAAVINTFEVKRNKLCESDAAVFTGVFGKLMGYYDRGEVRSMVVKLRLLLDPSDATPKVDNQSPTSFTHDIFSNNITRQQYHVHEFCTNATTIAFTESVDAALNTMKDKMDFSDNLPHFLCCGSSPDHHSDLSDNVYCDAENSSMRYSHPTALVNGLIHEDLRSSNSFDSAYSDESVGLNKNVLMEQQKDHQGRSATTKHSPTTTIVNMLFGMGA</sequence>
<proteinExistence type="predicted"/>
<dbReference type="InterPro" id="IPR036915">
    <property type="entry name" value="Cyclin-like_sf"/>
</dbReference>
<dbReference type="PaxDb" id="35128-Thaps11138"/>